<feature type="transmembrane region" description="Helical" evidence="1">
    <location>
        <begin position="33"/>
        <end position="56"/>
    </location>
</feature>
<evidence type="ECO:0000313" key="2">
    <source>
        <dbReference type="EMBL" id="KAK0554816.1"/>
    </source>
</evidence>
<evidence type="ECO:0000256" key="1">
    <source>
        <dbReference type="SAM" id="Phobius"/>
    </source>
</evidence>
<proteinExistence type="predicted"/>
<comment type="caution">
    <text evidence="2">The sequence shown here is derived from an EMBL/GenBank/DDBJ whole genome shotgun (WGS) entry which is preliminary data.</text>
</comment>
<feature type="transmembrane region" description="Helical" evidence="1">
    <location>
        <begin position="9"/>
        <end position="27"/>
    </location>
</feature>
<keyword evidence="1" id="KW-1133">Transmembrane helix</keyword>
<evidence type="ECO:0008006" key="4">
    <source>
        <dbReference type="Google" id="ProtNLM"/>
    </source>
</evidence>
<dbReference type="PANTHER" id="PTHR34144:SF7">
    <property type="entry name" value="EXPORT PROTEIN (CAP59), PUTATIVE (AFU_ORTHOLOGUE AFUA_7G05020)-RELATED"/>
    <property type="match status" value="1"/>
</dbReference>
<organism evidence="2 3">
    <name type="scientific">Tilletia horrida</name>
    <dbReference type="NCBI Taxonomy" id="155126"/>
    <lineage>
        <taxon>Eukaryota</taxon>
        <taxon>Fungi</taxon>
        <taxon>Dikarya</taxon>
        <taxon>Basidiomycota</taxon>
        <taxon>Ustilaginomycotina</taxon>
        <taxon>Exobasidiomycetes</taxon>
        <taxon>Tilletiales</taxon>
        <taxon>Tilletiaceae</taxon>
        <taxon>Tilletia</taxon>
    </lineage>
</organism>
<accession>A0AAN6GS22</accession>
<keyword evidence="1" id="KW-0812">Transmembrane</keyword>
<keyword evidence="1" id="KW-0472">Membrane</keyword>
<name>A0AAN6GS22_9BASI</name>
<dbReference type="Proteomes" id="UP001176517">
    <property type="component" value="Unassembled WGS sequence"/>
</dbReference>
<reference evidence="2" key="1">
    <citation type="journal article" date="2023" name="PhytoFront">
        <title>Draft Genome Resources of Seven Strains of Tilletia horrida, Causal Agent of Kernel Smut of Rice.</title>
        <authorList>
            <person name="Khanal S."/>
            <person name="Antony Babu S."/>
            <person name="Zhou X.G."/>
        </authorList>
    </citation>
    <scope>NUCLEOTIDE SEQUENCE</scope>
    <source>
        <strain evidence="2">TX6</strain>
    </source>
</reference>
<dbReference type="Pfam" id="PF11735">
    <property type="entry name" value="CAP59_mtransfer"/>
    <property type="match status" value="1"/>
</dbReference>
<gene>
    <name evidence="2" type="ORF">OC846_001919</name>
</gene>
<protein>
    <recommendedName>
        <fullName evidence="4">Glycosyltransferase family 69 protein</fullName>
    </recommendedName>
</protein>
<dbReference type="EMBL" id="JAPDMZ010000033">
    <property type="protein sequence ID" value="KAK0554816.1"/>
    <property type="molecule type" value="Genomic_DNA"/>
</dbReference>
<keyword evidence="3" id="KW-1185">Reference proteome</keyword>
<evidence type="ECO:0000313" key="3">
    <source>
        <dbReference type="Proteomes" id="UP001176517"/>
    </source>
</evidence>
<sequence length="531" mass="60690">MDWIERHRIFSLSTLIALWTVVLTIYFSFPSTLYIYLSTVLLAMPLSLVIDLRALAICGRSTLTRARIGWIIFGLIPLVLSTWQPLSLLFFPSWDAESTGSSLSAVTGATLTRGAFTGEKLRPLPESIQNRTYYFAANLYNVEPMLPSWTSSMLRIIERVGKENVFLSIYESNSKDQTKRGLSLFEQKLESLGVAHKIRMDDKGTRVGKEKGERAESRIEYLSMVRNVALKPLDEGLRGVKAGTDFDRVVWFNDVYMDPDQVIELLATNNGTWDQVCAFDYISRGIYDTWVTRDTLSQRVKAAWPYFQEVSDVQRLREGVPIEVNACWNGIAAFDAKWFIDSSMDSWPRVRTLRAAGSSNLMSRSDTIGPSERRSRLDARAESSEVTRRWEGPFDEPPKLPLRFRPSKVCVASECMLSSFDMHRLVRSLNLPTPDRRTPHALARPLILMNPKVAVTYDWPAWILYQHILRWNVVKPWRIVWQDMISHRLFGWTTDRGQKPTECAAAFAYGWIEAPPWAEGQNNILTLPMAS</sequence>
<dbReference type="PANTHER" id="PTHR34144">
    <property type="entry name" value="CHROMOSOME 8, WHOLE GENOME SHOTGUN SEQUENCE"/>
    <property type="match status" value="1"/>
</dbReference>
<feature type="transmembrane region" description="Helical" evidence="1">
    <location>
        <begin position="68"/>
        <end position="91"/>
    </location>
</feature>
<dbReference type="AlphaFoldDB" id="A0AAN6GS22"/>
<dbReference type="InterPro" id="IPR021047">
    <property type="entry name" value="Mannosyltransferase_CMT1"/>
</dbReference>